<proteinExistence type="predicted"/>
<organism evidence="1 2">
    <name type="scientific">Aspergillus melleus</name>
    <dbReference type="NCBI Taxonomy" id="138277"/>
    <lineage>
        <taxon>Eukaryota</taxon>
        <taxon>Fungi</taxon>
        <taxon>Dikarya</taxon>
        <taxon>Ascomycota</taxon>
        <taxon>Pezizomycotina</taxon>
        <taxon>Eurotiomycetes</taxon>
        <taxon>Eurotiomycetidae</taxon>
        <taxon>Eurotiales</taxon>
        <taxon>Aspergillaceae</taxon>
        <taxon>Aspergillus</taxon>
        <taxon>Aspergillus subgen. Circumdati</taxon>
    </lineage>
</organism>
<sequence length="459" mass="51219">MSAKVVMEGRGRDVAVVGTGMAGLVTAYLLHHDRQQRFRVHLLDKSPQISLTAESIATASTHRGTVWADVPMRAFAGGYYHNLLRMYDHLGICYQPQPFVFGFSRRLAHQAHAVEPYMIHASNFHQTPPIPRGHFVRWIWEVIYVLFCYWWFVLCCFFVRPLVFGNSEGESFDHYLRRNYLPLYYIDSYLLPMISSVCTCSHVQLRRFPASDIIAYKRLIHRQPHFVVPDGVYTVQEKLLRGLDVRLGVETMGVLPTSQGVQLTLRGPTGVYTQLFDLVVLAVSPDVAAAIFSPARPSLQEVPTTTVQTVAHTDFSNVVAPLQDRSALHPGPGSPQMICFCTNGLVTEAIHAQPNGILITTNPLTSIDPTTIIRSAVFTRVLRTPASQGVLREIFREDGPTDAGSKRDVLVDELARWRNGDDGVYLAGGWCWDGMVLLEGCVVSAMRVATDLGVAIPWI</sequence>
<name>A0ACC3APR3_9EURO</name>
<keyword evidence="2" id="KW-1185">Reference proteome</keyword>
<gene>
    <name evidence="1" type="ORF">N8T08_000639</name>
</gene>
<dbReference type="EMBL" id="JAOPJF010000104">
    <property type="protein sequence ID" value="KAK1139566.1"/>
    <property type="molecule type" value="Genomic_DNA"/>
</dbReference>
<dbReference type="Proteomes" id="UP001177260">
    <property type="component" value="Unassembled WGS sequence"/>
</dbReference>
<accession>A0ACC3APR3</accession>
<protein>
    <submittedName>
        <fullName evidence="1">Uncharacterized protein</fullName>
    </submittedName>
</protein>
<comment type="caution">
    <text evidence="1">The sequence shown here is derived from an EMBL/GenBank/DDBJ whole genome shotgun (WGS) entry which is preliminary data.</text>
</comment>
<evidence type="ECO:0000313" key="2">
    <source>
        <dbReference type="Proteomes" id="UP001177260"/>
    </source>
</evidence>
<evidence type="ECO:0000313" key="1">
    <source>
        <dbReference type="EMBL" id="KAK1139566.1"/>
    </source>
</evidence>
<reference evidence="1 2" key="1">
    <citation type="journal article" date="2023" name="ACS Omega">
        <title>Identification of the Neoaspergillic Acid Biosynthesis Gene Cluster by Establishing an In Vitro CRISPR-Ribonucleoprotein Genetic System in Aspergillus melleus.</title>
        <authorList>
            <person name="Yuan B."/>
            <person name="Grau M.F."/>
            <person name="Murata R.M."/>
            <person name="Torok T."/>
            <person name="Venkateswaran K."/>
            <person name="Stajich J.E."/>
            <person name="Wang C.C.C."/>
        </authorList>
    </citation>
    <scope>NUCLEOTIDE SEQUENCE [LARGE SCALE GENOMIC DNA]</scope>
    <source>
        <strain evidence="1 2">IMV 1140</strain>
    </source>
</reference>